<dbReference type="PROSITE" id="PS00094">
    <property type="entry name" value="C5_MTASE_1"/>
    <property type="match status" value="1"/>
</dbReference>
<evidence type="ECO:0000256" key="7">
    <source>
        <dbReference type="RuleBase" id="RU000417"/>
    </source>
</evidence>
<name>A0A069RIG2_PEPLI</name>
<dbReference type="Proteomes" id="UP000027946">
    <property type="component" value="Unassembled WGS sequence"/>
</dbReference>
<reference evidence="8 9" key="1">
    <citation type="submission" date="2014-03" db="EMBL/GenBank/DDBJ databases">
        <title>Genome sequence of Clostridium litorale W6, DSM 5388.</title>
        <authorList>
            <person name="Poehlein A."/>
            <person name="Jagirdar A."/>
            <person name="Khonsari B."/>
            <person name="Chibani C.M."/>
            <person name="Gutierrez Gutierrez D.A."/>
            <person name="Davydova E."/>
            <person name="Alghaithi H.S."/>
            <person name="Nair K.P."/>
            <person name="Dhamotharan K."/>
            <person name="Chandran L."/>
            <person name="G W."/>
            <person name="Daniel R."/>
        </authorList>
    </citation>
    <scope>NUCLEOTIDE SEQUENCE [LARGE SCALE GENOMIC DNA]</scope>
    <source>
        <strain evidence="8 9">W6</strain>
        <plasmid evidence="8">CLIT_20p</plasmid>
    </source>
</reference>
<evidence type="ECO:0000256" key="2">
    <source>
        <dbReference type="ARBA" id="ARBA00022679"/>
    </source>
</evidence>
<dbReference type="PROSITE" id="PS51679">
    <property type="entry name" value="SAM_MT_C5"/>
    <property type="match status" value="1"/>
</dbReference>
<dbReference type="GO" id="GO:0009307">
    <property type="term" value="P:DNA restriction-modification system"/>
    <property type="evidence" value="ECO:0007669"/>
    <property type="project" value="UniProtKB-KW"/>
</dbReference>
<dbReference type="InterPro" id="IPR050390">
    <property type="entry name" value="C5-Methyltransferase"/>
</dbReference>
<keyword evidence="1 5" id="KW-0489">Methyltransferase</keyword>
<dbReference type="InterPro" id="IPR018117">
    <property type="entry name" value="C5_DNA_meth_AS"/>
</dbReference>
<comment type="caution">
    <text evidence="8">The sequence shown here is derived from an EMBL/GenBank/DDBJ whole genome shotgun (WGS) entry which is preliminary data.</text>
</comment>
<evidence type="ECO:0000256" key="5">
    <source>
        <dbReference type="PROSITE-ProRule" id="PRU01016"/>
    </source>
</evidence>
<evidence type="ECO:0000256" key="1">
    <source>
        <dbReference type="ARBA" id="ARBA00022603"/>
    </source>
</evidence>
<dbReference type="NCBIfam" id="TIGR00675">
    <property type="entry name" value="dcm"/>
    <property type="match status" value="1"/>
</dbReference>
<evidence type="ECO:0000313" key="8">
    <source>
        <dbReference type="EMBL" id="KDR96811.1"/>
    </source>
</evidence>
<keyword evidence="9" id="KW-1185">Reference proteome</keyword>
<keyword evidence="8" id="KW-0614">Plasmid</keyword>
<dbReference type="EC" id="2.1.1.37" evidence="7"/>
<dbReference type="eggNOG" id="COG0270">
    <property type="taxonomic scope" value="Bacteria"/>
</dbReference>
<comment type="similarity">
    <text evidence="5 6">Belongs to the class I-like SAM-binding methyltransferase superfamily. C5-methyltransferase family.</text>
</comment>
<dbReference type="InterPro" id="IPR029063">
    <property type="entry name" value="SAM-dependent_MTases_sf"/>
</dbReference>
<dbReference type="GO" id="GO:0044027">
    <property type="term" value="P:negative regulation of gene expression via chromosomal CpG island methylation"/>
    <property type="evidence" value="ECO:0007669"/>
    <property type="project" value="TreeGrafter"/>
</dbReference>
<dbReference type="GO" id="GO:0003886">
    <property type="term" value="F:DNA (cytosine-5-)-methyltransferase activity"/>
    <property type="evidence" value="ECO:0007669"/>
    <property type="project" value="UniProtKB-EC"/>
</dbReference>
<keyword evidence="2 5" id="KW-0808">Transferase</keyword>
<keyword evidence="3 5" id="KW-0949">S-adenosyl-L-methionine</keyword>
<sequence length="390" mass="44625">MNKGPKKSSLSISNQGKRKTFYIKNEVLDLLEKYCDENPHRKKSEVVNDALESYLIKSDTESKRKLKVVSLFSGCGGMDLGFRGDFKYLGNVYPNNGFEVIFANDIFKEACMSYENYFNHTPVHQDIKEYLDSGNVIPKCDVVIGGFPCQDFSIAGKRKGLSSERGLLYLQMKRVIEMTQPEIFIAENVKGLTRLGNALDIIKNDFASIEPKYNISHYLLMAADYGVPQTRERVFIVGTRADSNIGFYEPIPTHAADSSDGRKPWVTSYEAIDDLFEYDGRMKDEYYNQTQYSKAKNYGSRLQGNRPIKKDFPGPTIRAQHHGNIEFHYNETRRLTVRECLRIQSFPDDFQLLGSASKAYVQVGNAVPPVLAWHISKQVREYFSKKNRTR</sequence>
<feature type="active site" evidence="5">
    <location>
        <position position="149"/>
    </location>
</feature>
<dbReference type="PRINTS" id="PR00105">
    <property type="entry name" value="C5METTRFRASE"/>
</dbReference>
<dbReference type="EMBL" id="JJMM01000001">
    <property type="protein sequence ID" value="KDR96811.1"/>
    <property type="molecule type" value="Genomic_DNA"/>
</dbReference>
<dbReference type="Gene3D" id="3.90.120.10">
    <property type="entry name" value="DNA Methylase, subunit A, domain 2"/>
    <property type="match status" value="1"/>
</dbReference>
<keyword evidence="4" id="KW-0680">Restriction system</keyword>
<dbReference type="SUPFAM" id="SSF53335">
    <property type="entry name" value="S-adenosyl-L-methionine-dependent methyltransferases"/>
    <property type="match status" value="1"/>
</dbReference>
<dbReference type="GO" id="GO:0032259">
    <property type="term" value="P:methylation"/>
    <property type="evidence" value="ECO:0007669"/>
    <property type="project" value="UniProtKB-KW"/>
</dbReference>
<organism evidence="8 9">
    <name type="scientific">Peptoclostridium litorale DSM 5388</name>
    <dbReference type="NCBI Taxonomy" id="1121324"/>
    <lineage>
        <taxon>Bacteria</taxon>
        <taxon>Bacillati</taxon>
        <taxon>Bacillota</taxon>
        <taxon>Clostridia</taxon>
        <taxon>Peptostreptococcales</taxon>
        <taxon>Peptoclostridiaceae</taxon>
        <taxon>Peptoclostridium</taxon>
    </lineage>
</organism>
<dbReference type="Pfam" id="PF00145">
    <property type="entry name" value="DNA_methylase"/>
    <property type="match status" value="1"/>
</dbReference>
<evidence type="ECO:0000256" key="6">
    <source>
        <dbReference type="RuleBase" id="RU000416"/>
    </source>
</evidence>
<dbReference type="REBASE" id="93344">
    <property type="entry name" value="M.Cli5388ORF240P"/>
</dbReference>
<dbReference type="OrthoDB" id="9813719at2"/>
<dbReference type="RefSeq" id="WP_077216399.1">
    <property type="nucleotide sequence ID" value="NZ_FSRH01000022.1"/>
</dbReference>
<dbReference type="CDD" id="cd00315">
    <property type="entry name" value="Cyt_C5_DNA_methylase"/>
    <property type="match status" value="1"/>
</dbReference>
<geneLocation type="plasmid" evidence="8">
    <name>CLIT_20p</name>
</geneLocation>
<dbReference type="GO" id="GO:0003677">
    <property type="term" value="F:DNA binding"/>
    <property type="evidence" value="ECO:0007669"/>
    <property type="project" value="TreeGrafter"/>
</dbReference>
<protein>
    <recommendedName>
        <fullName evidence="7">Cytosine-specific methyltransferase</fullName>
        <ecNumber evidence="7">2.1.1.37</ecNumber>
    </recommendedName>
</protein>
<evidence type="ECO:0000256" key="3">
    <source>
        <dbReference type="ARBA" id="ARBA00022691"/>
    </source>
</evidence>
<dbReference type="InterPro" id="IPR001525">
    <property type="entry name" value="C5_MeTfrase"/>
</dbReference>
<proteinExistence type="inferred from homology"/>
<evidence type="ECO:0000256" key="4">
    <source>
        <dbReference type="ARBA" id="ARBA00022747"/>
    </source>
</evidence>
<dbReference type="PANTHER" id="PTHR10629">
    <property type="entry name" value="CYTOSINE-SPECIFIC METHYLTRANSFERASE"/>
    <property type="match status" value="1"/>
</dbReference>
<dbReference type="AlphaFoldDB" id="A0A069RIG2"/>
<accession>A0A069RIG2</accession>
<dbReference type="PANTHER" id="PTHR10629:SF52">
    <property type="entry name" value="DNA (CYTOSINE-5)-METHYLTRANSFERASE 1"/>
    <property type="match status" value="1"/>
</dbReference>
<comment type="catalytic activity">
    <reaction evidence="7">
        <text>a 2'-deoxycytidine in DNA + S-adenosyl-L-methionine = a 5-methyl-2'-deoxycytidine in DNA + S-adenosyl-L-homocysteine + H(+)</text>
        <dbReference type="Rhea" id="RHEA:13681"/>
        <dbReference type="Rhea" id="RHEA-COMP:11369"/>
        <dbReference type="Rhea" id="RHEA-COMP:11370"/>
        <dbReference type="ChEBI" id="CHEBI:15378"/>
        <dbReference type="ChEBI" id="CHEBI:57856"/>
        <dbReference type="ChEBI" id="CHEBI:59789"/>
        <dbReference type="ChEBI" id="CHEBI:85452"/>
        <dbReference type="ChEBI" id="CHEBI:85454"/>
        <dbReference type="EC" id="2.1.1.37"/>
    </reaction>
</comment>
<evidence type="ECO:0000313" key="9">
    <source>
        <dbReference type="Proteomes" id="UP000027946"/>
    </source>
</evidence>
<dbReference type="Gene3D" id="3.40.50.150">
    <property type="entry name" value="Vaccinia Virus protein VP39"/>
    <property type="match status" value="1"/>
</dbReference>
<gene>
    <name evidence="8" type="primary">bepIM</name>
    <name evidence="8" type="ORF">CLIT_20p00240</name>
</gene>